<reference evidence="5" key="1">
    <citation type="journal article" date="2019" name="Int. J. Syst. Evol. Microbiol.">
        <title>The Global Catalogue of Microorganisms (GCM) 10K type strain sequencing project: providing services to taxonomists for standard genome sequencing and annotation.</title>
        <authorList>
            <consortium name="The Broad Institute Genomics Platform"/>
            <consortium name="The Broad Institute Genome Sequencing Center for Infectious Disease"/>
            <person name="Wu L."/>
            <person name="Ma J."/>
        </authorList>
    </citation>
    <scope>NUCLEOTIDE SEQUENCE [LARGE SCALE GENOMIC DNA]</scope>
    <source>
        <strain evidence="5">ZS-22-S1</strain>
    </source>
</reference>
<dbReference type="InterPro" id="IPR042183">
    <property type="entry name" value="MmgE/PrpD_sf_1"/>
</dbReference>
<dbReference type="InterPro" id="IPR036148">
    <property type="entry name" value="MmgE/PrpD_sf"/>
</dbReference>
<proteinExistence type="inferred from homology"/>
<dbReference type="RefSeq" id="WP_378057881.1">
    <property type="nucleotide sequence ID" value="NZ_JBHSIS010000009.1"/>
</dbReference>
<dbReference type="InterPro" id="IPR045337">
    <property type="entry name" value="MmgE_PrpD_C"/>
</dbReference>
<feature type="domain" description="MmgE/PrpD C-terminal" evidence="3">
    <location>
        <begin position="275"/>
        <end position="446"/>
    </location>
</feature>
<evidence type="ECO:0000313" key="5">
    <source>
        <dbReference type="Proteomes" id="UP001595859"/>
    </source>
</evidence>
<feature type="domain" description="MmgE/PrpD N-terminal" evidence="2">
    <location>
        <begin position="14"/>
        <end position="254"/>
    </location>
</feature>
<sequence length="467" mass="47936">MSGASHRVGATAALGAFTAELTHDRLPGDVVDKVLAHTLDHLGAALLGATMPWNAVVRRYALAETPDGPATVFGATRTGRPEWAALANATAGHGFEIDDYALPALAHPGCVVVPSALAVAEQHGARGHALITALAAGFEVVLRLGLATTPSLTSDRGFHVTGVHGVFGAAAAAGRLTGLDAATMTSAFGLAASQAGGVTEYTRSGGEVKRLHAGLAAMSGLRAARLAADGFPGPPTAIEGGRGLLHAFVAHPRPEALTDELGATWRVHGLAVKRFCVCAGLHAPIEAAAALRQDGLDPSTVDEVVVGTDAATRHHVGAIGPRPKDMTGAQFSAEHAVATQLVLGGNGPREYARLRAAGFDLPEVTRVAERVRLEVDDEAQAVFPHRLLARVTVRAGGREVTRRAEARGTPALPLTGDEVRAKFGDLAAPVVGTETASAVAAAVEALRDDGPVHAVTTVLRRAIEEVP</sequence>
<dbReference type="Pfam" id="PF03972">
    <property type="entry name" value="MmgE_PrpD_N"/>
    <property type="match status" value="1"/>
</dbReference>
<accession>A0ABV9S4S6</accession>
<evidence type="ECO:0000256" key="1">
    <source>
        <dbReference type="ARBA" id="ARBA00006174"/>
    </source>
</evidence>
<dbReference type="PANTHER" id="PTHR16943">
    <property type="entry name" value="2-METHYLCITRATE DEHYDRATASE-RELATED"/>
    <property type="match status" value="1"/>
</dbReference>
<dbReference type="InterPro" id="IPR045336">
    <property type="entry name" value="MmgE_PrpD_N"/>
</dbReference>
<comment type="caution">
    <text evidence="4">The sequence shown here is derived from an EMBL/GenBank/DDBJ whole genome shotgun (WGS) entry which is preliminary data.</text>
</comment>
<dbReference type="PANTHER" id="PTHR16943:SF8">
    <property type="entry name" value="2-METHYLCITRATE DEHYDRATASE"/>
    <property type="match status" value="1"/>
</dbReference>
<organism evidence="4 5">
    <name type="scientific">Actinophytocola glycyrrhizae</name>
    <dbReference type="NCBI Taxonomy" id="2044873"/>
    <lineage>
        <taxon>Bacteria</taxon>
        <taxon>Bacillati</taxon>
        <taxon>Actinomycetota</taxon>
        <taxon>Actinomycetes</taxon>
        <taxon>Pseudonocardiales</taxon>
        <taxon>Pseudonocardiaceae</taxon>
    </lineage>
</organism>
<evidence type="ECO:0000259" key="2">
    <source>
        <dbReference type="Pfam" id="PF03972"/>
    </source>
</evidence>
<evidence type="ECO:0000259" key="3">
    <source>
        <dbReference type="Pfam" id="PF19305"/>
    </source>
</evidence>
<dbReference type="Gene3D" id="1.10.4100.10">
    <property type="entry name" value="2-methylcitrate dehydratase PrpD"/>
    <property type="match status" value="1"/>
</dbReference>
<evidence type="ECO:0000313" key="4">
    <source>
        <dbReference type="EMBL" id="MFC4855913.1"/>
    </source>
</evidence>
<dbReference type="Proteomes" id="UP001595859">
    <property type="component" value="Unassembled WGS sequence"/>
</dbReference>
<dbReference type="InterPro" id="IPR005656">
    <property type="entry name" value="MmgE_PrpD"/>
</dbReference>
<dbReference type="Pfam" id="PF19305">
    <property type="entry name" value="MmgE_PrpD_C"/>
    <property type="match status" value="1"/>
</dbReference>
<comment type="similarity">
    <text evidence="1">Belongs to the PrpD family.</text>
</comment>
<dbReference type="SUPFAM" id="SSF103378">
    <property type="entry name" value="2-methylcitrate dehydratase PrpD"/>
    <property type="match status" value="1"/>
</dbReference>
<dbReference type="EMBL" id="JBHSIS010000009">
    <property type="protein sequence ID" value="MFC4855913.1"/>
    <property type="molecule type" value="Genomic_DNA"/>
</dbReference>
<name>A0ABV9S4S6_9PSEU</name>
<dbReference type="Gene3D" id="3.30.1330.120">
    <property type="entry name" value="2-methylcitrate dehydratase PrpD"/>
    <property type="match status" value="1"/>
</dbReference>
<protein>
    <submittedName>
        <fullName evidence="4">MmgE/PrpD family protein</fullName>
    </submittedName>
</protein>
<keyword evidence="5" id="KW-1185">Reference proteome</keyword>
<gene>
    <name evidence="4" type="ORF">ACFPCV_20570</name>
</gene>
<dbReference type="InterPro" id="IPR042188">
    <property type="entry name" value="MmgE/PrpD_sf_2"/>
</dbReference>